<organism evidence="3 4">
    <name type="scientific">Polychaeton citri CBS 116435</name>
    <dbReference type="NCBI Taxonomy" id="1314669"/>
    <lineage>
        <taxon>Eukaryota</taxon>
        <taxon>Fungi</taxon>
        <taxon>Dikarya</taxon>
        <taxon>Ascomycota</taxon>
        <taxon>Pezizomycotina</taxon>
        <taxon>Dothideomycetes</taxon>
        <taxon>Dothideomycetidae</taxon>
        <taxon>Capnodiales</taxon>
        <taxon>Capnodiaceae</taxon>
        <taxon>Polychaeton</taxon>
    </lineage>
</organism>
<evidence type="ECO:0000313" key="4">
    <source>
        <dbReference type="Proteomes" id="UP000799441"/>
    </source>
</evidence>
<gene>
    <name evidence="3" type="ORF">K431DRAFT_344825</name>
</gene>
<evidence type="ECO:0000256" key="1">
    <source>
        <dbReference type="SAM" id="MobiDB-lite"/>
    </source>
</evidence>
<keyword evidence="4" id="KW-1185">Reference proteome</keyword>
<evidence type="ECO:0000313" key="3">
    <source>
        <dbReference type="EMBL" id="KAF2723258.1"/>
    </source>
</evidence>
<sequence length="104" mass="11111">MTASTTIYGTIGVLILLLGGYIYVFGLPPEIKRKLEEEALDKMGENKSSYMMKDTIGKIPTSDQKDVQDVKKGLANAVGGSLQNPLGKAAGNTADDATRDFTGR</sequence>
<keyword evidence="2" id="KW-0812">Transmembrane</keyword>
<keyword evidence="2" id="KW-1133">Transmembrane helix</keyword>
<dbReference type="AlphaFoldDB" id="A0A9P4Q9T3"/>
<feature type="region of interest" description="Disordered" evidence="1">
    <location>
        <begin position="81"/>
        <end position="104"/>
    </location>
</feature>
<dbReference type="Proteomes" id="UP000799441">
    <property type="component" value="Unassembled WGS sequence"/>
</dbReference>
<proteinExistence type="predicted"/>
<reference evidence="3" key="1">
    <citation type="journal article" date="2020" name="Stud. Mycol.">
        <title>101 Dothideomycetes genomes: a test case for predicting lifestyles and emergence of pathogens.</title>
        <authorList>
            <person name="Haridas S."/>
            <person name="Albert R."/>
            <person name="Binder M."/>
            <person name="Bloem J."/>
            <person name="Labutti K."/>
            <person name="Salamov A."/>
            <person name="Andreopoulos B."/>
            <person name="Baker S."/>
            <person name="Barry K."/>
            <person name="Bills G."/>
            <person name="Bluhm B."/>
            <person name="Cannon C."/>
            <person name="Castanera R."/>
            <person name="Culley D."/>
            <person name="Daum C."/>
            <person name="Ezra D."/>
            <person name="Gonzalez J."/>
            <person name="Henrissat B."/>
            <person name="Kuo A."/>
            <person name="Liang C."/>
            <person name="Lipzen A."/>
            <person name="Lutzoni F."/>
            <person name="Magnuson J."/>
            <person name="Mondo S."/>
            <person name="Nolan M."/>
            <person name="Ohm R."/>
            <person name="Pangilinan J."/>
            <person name="Park H.-J."/>
            <person name="Ramirez L."/>
            <person name="Alfaro M."/>
            <person name="Sun H."/>
            <person name="Tritt A."/>
            <person name="Yoshinaga Y."/>
            <person name="Zwiers L.-H."/>
            <person name="Turgeon B."/>
            <person name="Goodwin S."/>
            <person name="Spatafora J."/>
            <person name="Crous P."/>
            <person name="Grigoriev I."/>
        </authorList>
    </citation>
    <scope>NUCLEOTIDE SEQUENCE</scope>
    <source>
        <strain evidence="3">CBS 116435</strain>
    </source>
</reference>
<feature type="transmembrane region" description="Helical" evidence="2">
    <location>
        <begin position="6"/>
        <end position="25"/>
    </location>
</feature>
<dbReference type="EMBL" id="MU003777">
    <property type="protein sequence ID" value="KAF2723258.1"/>
    <property type="molecule type" value="Genomic_DNA"/>
</dbReference>
<accession>A0A9P4Q9T3</accession>
<evidence type="ECO:0000256" key="2">
    <source>
        <dbReference type="SAM" id="Phobius"/>
    </source>
</evidence>
<keyword evidence="2" id="KW-0472">Membrane</keyword>
<protein>
    <submittedName>
        <fullName evidence="3">Uncharacterized protein</fullName>
    </submittedName>
</protein>
<name>A0A9P4Q9T3_9PEZI</name>
<comment type="caution">
    <text evidence="3">The sequence shown here is derived from an EMBL/GenBank/DDBJ whole genome shotgun (WGS) entry which is preliminary data.</text>
</comment>
<dbReference type="OrthoDB" id="3001700at2759"/>